<dbReference type="GeneID" id="302999364"/>
<sequence>MFDETIRFLNTLPDFKNLEEGTEVQLPWVLYANVNLEDESIGEISKTETDNSNYVIEPYLGYYNAHIGVSTDSSKRLRSVTLGNEDIVIQIFNYNVISIDEYHQNSN</sequence>
<dbReference type="HOGENOM" id="CLU_2208892_0_0_12"/>
<evidence type="ECO:0000313" key="2">
    <source>
        <dbReference type="Proteomes" id="UP000006852"/>
    </source>
</evidence>
<organism evidence="1 2">
    <name type="scientific">Treponema succinifaciens (strain ATCC 33096 / DSM 2489 / 6091)</name>
    <dbReference type="NCBI Taxonomy" id="869209"/>
    <lineage>
        <taxon>Bacteria</taxon>
        <taxon>Pseudomonadati</taxon>
        <taxon>Spirochaetota</taxon>
        <taxon>Spirochaetia</taxon>
        <taxon>Spirochaetales</taxon>
        <taxon>Treponemataceae</taxon>
        <taxon>Treponema</taxon>
    </lineage>
</organism>
<dbReference type="STRING" id="869209.Tresu_2250"/>
<name>F2NTR0_TRES6</name>
<gene>
    <name evidence="1" type="ordered locus">Tresu_2250</name>
</gene>
<dbReference type="RefSeq" id="WP_013702371.1">
    <property type="nucleotide sequence ID" value="NC_015385.1"/>
</dbReference>
<dbReference type="Proteomes" id="UP000006852">
    <property type="component" value="Chromosome"/>
</dbReference>
<accession>F2NTR0</accession>
<reference evidence="1 2" key="1">
    <citation type="journal article" date="2011" name="Stand. Genomic Sci.">
        <title>Complete genome sequence of Treponema succinifaciens type strain (6091).</title>
        <authorList>
            <person name="Han C."/>
            <person name="Gronow S."/>
            <person name="Teshima H."/>
            <person name="Lapidus A."/>
            <person name="Nolan M."/>
            <person name="Lucas S."/>
            <person name="Hammon N."/>
            <person name="Deshpande S."/>
            <person name="Cheng J.F."/>
            <person name="Zeytun A."/>
            <person name="Tapia R."/>
            <person name="Goodwin L."/>
            <person name="Pitluck S."/>
            <person name="Liolios K."/>
            <person name="Pagani I."/>
            <person name="Ivanova N."/>
            <person name="Mavromatis K."/>
            <person name="Mikhailova N."/>
            <person name="Huntemann M."/>
            <person name="Pati A."/>
            <person name="Chen A."/>
            <person name="Palaniappan K."/>
            <person name="Land M."/>
            <person name="Hauser L."/>
            <person name="Brambilla E.M."/>
            <person name="Rohde M."/>
            <person name="Goker M."/>
            <person name="Woyke T."/>
            <person name="Bristow J."/>
            <person name="Eisen J.A."/>
            <person name="Markowitz V."/>
            <person name="Hugenholtz P."/>
            <person name="Kyrpides N.C."/>
            <person name="Klenk H.P."/>
            <person name="Detter J.C."/>
        </authorList>
    </citation>
    <scope>NUCLEOTIDE SEQUENCE [LARGE SCALE GENOMIC DNA]</scope>
    <source>
        <strain evidence="2">ATCC 33096 / DSM 2489 / 6091</strain>
    </source>
</reference>
<protein>
    <submittedName>
        <fullName evidence="1">Uncharacterized protein</fullName>
    </submittedName>
</protein>
<dbReference type="EMBL" id="CP002631">
    <property type="protein sequence ID" value="AEB15119.1"/>
    <property type="molecule type" value="Genomic_DNA"/>
</dbReference>
<dbReference type="KEGG" id="tsu:Tresu_2250"/>
<dbReference type="AlphaFoldDB" id="F2NTR0"/>
<proteinExistence type="predicted"/>
<keyword evidence="2" id="KW-1185">Reference proteome</keyword>
<reference evidence="2" key="2">
    <citation type="submission" date="2011-04" db="EMBL/GenBank/DDBJ databases">
        <title>The complete genome of chromosome of Treponema succinifaciens DSM 2489.</title>
        <authorList>
            <person name="Lucas S."/>
            <person name="Copeland A."/>
            <person name="Lapidus A."/>
            <person name="Bruce D."/>
            <person name="Goodwin L."/>
            <person name="Pitluck S."/>
            <person name="Peters L."/>
            <person name="Kyrpides N."/>
            <person name="Mavromatis K."/>
            <person name="Ivanova N."/>
            <person name="Ovchinnikova G."/>
            <person name="Teshima H."/>
            <person name="Detter J.C."/>
            <person name="Tapia R."/>
            <person name="Han C."/>
            <person name="Land M."/>
            <person name="Hauser L."/>
            <person name="Markowitz V."/>
            <person name="Cheng J.-F."/>
            <person name="Hugenholtz P."/>
            <person name="Woyke T."/>
            <person name="Wu D."/>
            <person name="Gronow S."/>
            <person name="Wellnitz S."/>
            <person name="Brambilla E."/>
            <person name="Klenk H.-P."/>
            <person name="Eisen J.A."/>
        </authorList>
    </citation>
    <scope>NUCLEOTIDE SEQUENCE [LARGE SCALE GENOMIC DNA]</scope>
    <source>
        <strain evidence="2">ATCC 33096 / DSM 2489 / 6091</strain>
    </source>
</reference>
<evidence type="ECO:0000313" key="1">
    <source>
        <dbReference type="EMBL" id="AEB15119.1"/>
    </source>
</evidence>